<evidence type="ECO:0000313" key="3">
    <source>
        <dbReference type="Proteomes" id="UP001612741"/>
    </source>
</evidence>
<reference evidence="2 3" key="1">
    <citation type="submission" date="2024-10" db="EMBL/GenBank/DDBJ databases">
        <title>The Natural Products Discovery Center: Release of the First 8490 Sequenced Strains for Exploring Actinobacteria Biosynthetic Diversity.</title>
        <authorList>
            <person name="Kalkreuter E."/>
            <person name="Kautsar S.A."/>
            <person name="Yang D."/>
            <person name="Bader C.D."/>
            <person name="Teijaro C.N."/>
            <person name="Fluegel L."/>
            <person name="Davis C.M."/>
            <person name="Simpson J.R."/>
            <person name="Lauterbach L."/>
            <person name="Steele A.D."/>
            <person name="Gui C."/>
            <person name="Meng S."/>
            <person name="Li G."/>
            <person name="Viehrig K."/>
            <person name="Ye F."/>
            <person name="Su P."/>
            <person name="Kiefer A.F."/>
            <person name="Nichols A."/>
            <person name="Cepeda A.J."/>
            <person name="Yan W."/>
            <person name="Fan B."/>
            <person name="Jiang Y."/>
            <person name="Adhikari A."/>
            <person name="Zheng C.-J."/>
            <person name="Schuster L."/>
            <person name="Cowan T.M."/>
            <person name="Smanski M.J."/>
            <person name="Chevrette M.G."/>
            <person name="De Carvalho L.P.S."/>
            <person name="Shen B."/>
        </authorList>
    </citation>
    <scope>NUCLEOTIDE SEQUENCE [LARGE SCALE GENOMIC DNA]</scope>
    <source>
        <strain evidence="2 3">NPDC050545</strain>
    </source>
</reference>
<dbReference type="Proteomes" id="UP001612741">
    <property type="component" value="Unassembled WGS sequence"/>
</dbReference>
<name>A0ABW7ZCJ5_9ACTN</name>
<evidence type="ECO:0000313" key="2">
    <source>
        <dbReference type="EMBL" id="MFI6505244.1"/>
    </source>
</evidence>
<evidence type="ECO:0008006" key="4">
    <source>
        <dbReference type="Google" id="ProtNLM"/>
    </source>
</evidence>
<sequence length="79" mass="8190">MTPEGSNAGEAAFTGGTAPEEDPAGLTPEEQTDAFVDALALGHLPDASDPALRLLAALRHDVRDADDQRRSSVSMTPST</sequence>
<comment type="caution">
    <text evidence="2">The sequence shown here is derived from an EMBL/GenBank/DDBJ whole genome shotgun (WGS) entry which is preliminary data.</text>
</comment>
<gene>
    <name evidence="2" type="ORF">ACIBG2_48240</name>
</gene>
<evidence type="ECO:0000256" key="1">
    <source>
        <dbReference type="SAM" id="MobiDB-lite"/>
    </source>
</evidence>
<dbReference type="EMBL" id="JBITGY010000018">
    <property type="protein sequence ID" value="MFI6505244.1"/>
    <property type="molecule type" value="Genomic_DNA"/>
</dbReference>
<organism evidence="2 3">
    <name type="scientific">Nonomuraea typhae</name>
    <dbReference type="NCBI Taxonomy" id="2603600"/>
    <lineage>
        <taxon>Bacteria</taxon>
        <taxon>Bacillati</taxon>
        <taxon>Actinomycetota</taxon>
        <taxon>Actinomycetes</taxon>
        <taxon>Streptosporangiales</taxon>
        <taxon>Streptosporangiaceae</taxon>
        <taxon>Nonomuraea</taxon>
    </lineage>
</organism>
<keyword evidence="3" id="KW-1185">Reference proteome</keyword>
<proteinExistence type="predicted"/>
<feature type="region of interest" description="Disordered" evidence="1">
    <location>
        <begin position="1"/>
        <end position="28"/>
    </location>
</feature>
<protein>
    <recommendedName>
        <fullName evidence="4">Anti-sigma-D factor RsdA sigma factor binding region domain-containing protein</fullName>
    </recommendedName>
</protein>
<accession>A0ABW7ZCJ5</accession>
<dbReference type="RefSeq" id="WP_397091304.1">
    <property type="nucleotide sequence ID" value="NZ_JBITGY010000018.1"/>
</dbReference>